<dbReference type="RefSeq" id="WP_116555273.1">
    <property type="nucleotide sequence ID" value="NZ_QCZG01000027.1"/>
</dbReference>
<evidence type="ECO:0000313" key="3">
    <source>
        <dbReference type="EMBL" id="PWA09691.1"/>
    </source>
</evidence>
<name>A0A2U1JWW1_9BACI</name>
<dbReference type="InterPro" id="IPR025623">
    <property type="entry name" value="YusW"/>
</dbReference>
<keyword evidence="4" id="KW-1185">Reference proteome</keyword>
<dbReference type="EMBL" id="QCZG01000027">
    <property type="protein sequence ID" value="PWA09691.1"/>
    <property type="molecule type" value="Genomic_DNA"/>
</dbReference>
<evidence type="ECO:0008006" key="5">
    <source>
        <dbReference type="Google" id="ProtNLM"/>
    </source>
</evidence>
<protein>
    <recommendedName>
        <fullName evidence="5">YusW-like protein</fullName>
    </recommendedName>
</protein>
<organism evidence="3 4">
    <name type="scientific">Pueribacillus theae</name>
    <dbReference type="NCBI Taxonomy" id="2171751"/>
    <lineage>
        <taxon>Bacteria</taxon>
        <taxon>Bacillati</taxon>
        <taxon>Bacillota</taxon>
        <taxon>Bacilli</taxon>
        <taxon>Bacillales</taxon>
        <taxon>Bacillaceae</taxon>
        <taxon>Pueribacillus</taxon>
    </lineage>
</organism>
<reference evidence="3 4" key="1">
    <citation type="submission" date="2018-04" db="EMBL/GenBank/DDBJ databases">
        <title>Camelliibacillus theae gen. nov., sp. nov., isolated from Pu'er tea.</title>
        <authorList>
            <person name="Niu L."/>
        </authorList>
    </citation>
    <scope>NUCLEOTIDE SEQUENCE [LARGE SCALE GENOMIC DNA]</scope>
    <source>
        <strain evidence="3 4">T8</strain>
    </source>
</reference>
<dbReference type="AlphaFoldDB" id="A0A2U1JWW1"/>
<dbReference type="PROSITE" id="PS51257">
    <property type="entry name" value="PROKAR_LIPOPROTEIN"/>
    <property type="match status" value="1"/>
</dbReference>
<gene>
    <name evidence="3" type="ORF">DCC39_12675</name>
</gene>
<feature type="signal peptide" evidence="2">
    <location>
        <begin position="1"/>
        <end position="19"/>
    </location>
</feature>
<dbReference type="Pfam" id="PF14039">
    <property type="entry name" value="YusW"/>
    <property type="match status" value="1"/>
</dbReference>
<dbReference type="Proteomes" id="UP000245998">
    <property type="component" value="Unassembled WGS sequence"/>
</dbReference>
<accession>A0A2U1JWW1</accession>
<evidence type="ECO:0000256" key="1">
    <source>
        <dbReference type="SAM" id="MobiDB-lite"/>
    </source>
</evidence>
<feature type="compositionally biased region" description="Polar residues" evidence="1">
    <location>
        <begin position="24"/>
        <end position="52"/>
    </location>
</feature>
<evidence type="ECO:0000313" key="4">
    <source>
        <dbReference type="Proteomes" id="UP000245998"/>
    </source>
</evidence>
<evidence type="ECO:0000256" key="2">
    <source>
        <dbReference type="SAM" id="SignalP"/>
    </source>
</evidence>
<comment type="caution">
    <text evidence="3">The sequence shown here is derived from an EMBL/GenBank/DDBJ whole genome shotgun (WGS) entry which is preliminary data.</text>
</comment>
<feature type="region of interest" description="Disordered" evidence="1">
    <location>
        <begin position="23"/>
        <end position="52"/>
    </location>
</feature>
<feature type="chain" id="PRO_5039062534" description="YusW-like protein" evidence="2">
    <location>
        <begin position="20"/>
        <end position="170"/>
    </location>
</feature>
<sequence>MKKYLIIFSITSLAILTTACGTPERNQTTEDPVQTGQGSNNEEVTNGAANEAPNQEDMQNKIDELDYTDFELEVEYADHKEYEAEIEKSKHDQTIDAEIEDDINGVKKKGEEAFNELYPLVKKLTIDKQTSKEDAIKETLDVFDLSTDYKKIEIEITFNDGTKIEFEDRK</sequence>
<keyword evidence="2" id="KW-0732">Signal</keyword>
<proteinExistence type="predicted"/>
<dbReference type="OrthoDB" id="2452750at2"/>